<dbReference type="EMBL" id="MCFF01000027">
    <property type="protein sequence ID" value="ORZ11740.1"/>
    <property type="molecule type" value="Genomic_DNA"/>
</dbReference>
<dbReference type="PANTHER" id="PTHR33986:SF15">
    <property type="entry name" value="MITOCHONDRIAL FISSION PROTEIN ELM1"/>
    <property type="match status" value="1"/>
</dbReference>
<dbReference type="RefSeq" id="XP_021879837.1">
    <property type="nucleotide sequence ID" value="XM_022024737.1"/>
</dbReference>
<dbReference type="InterPro" id="IPR009367">
    <property type="entry name" value="Elm1-like"/>
</dbReference>
<dbReference type="AlphaFoldDB" id="A0A1Y2GIH2"/>
<evidence type="ECO:0000313" key="2">
    <source>
        <dbReference type="Proteomes" id="UP000193648"/>
    </source>
</evidence>
<proteinExistence type="predicted"/>
<dbReference type="OrthoDB" id="1856981at2759"/>
<evidence type="ECO:0000313" key="1">
    <source>
        <dbReference type="EMBL" id="ORZ11740.1"/>
    </source>
</evidence>
<name>A0A1Y2GIH2_9FUNG</name>
<dbReference type="Proteomes" id="UP000193648">
    <property type="component" value="Unassembled WGS sequence"/>
</dbReference>
<comment type="caution">
    <text evidence="1">The sequence shown here is derived from an EMBL/GenBank/DDBJ whole genome shotgun (WGS) entry which is preliminary data.</text>
</comment>
<dbReference type="GeneID" id="33566581"/>
<reference evidence="1 2" key="1">
    <citation type="submission" date="2016-07" db="EMBL/GenBank/DDBJ databases">
        <title>Pervasive Adenine N6-methylation of Active Genes in Fungi.</title>
        <authorList>
            <consortium name="DOE Joint Genome Institute"/>
            <person name="Mondo S.J."/>
            <person name="Dannebaum R.O."/>
            <person name="Kuo R.C."/>
            <person name="Labutti K."/>
            <person name="Haridas S."/>
            <person name="Kuo A."/>
            <person name="Salamov A."/>
            <person name="Ahrendt S.R."/>
            <person name="Lipzen A."/>
            <person name="Sullivan W."/>
            <person name="Andreopoulos W.B."/>
            <person name="Clum A."/>
            <person name="Lindquist E."/>
            <person name="Daum C."/>
            <person name="Ramamoorthy G.K."/>
            <person name="Gryganskyi A."/>
            <person name="Culley D."/>
            <person name="Magnuson J.K."/>
            <person name="James T.Y."/>
            <person name="O'Malley M.A."/>
            <person name="Stajich J.E."/>
            <person name="Spatafora J.W."/>
            <person name="Visel A."/>
            <person name="Grigoriev I.V."/>
        </authorList>
    </citation>
    <scope>NUCLEOTIDE SEQUENCE [LARGE SCALE GENOMIC DNA]</scope>
    <source>
        <strain evidence="1 2">NRRL 3116</strain>
    </source>
</reference>
<keyword evidence="2" id="KW-1185">Reference proteome</keyword>
<organism evidence="1 2">
    <name type="scientific">Lobosporangium transversale</name>
    <dbReference type="NCBI Taxonomy" id="64571"/>
    <lineage>
        <taxon>Eukaryota</taxon>
        <taxon>Fungi</taxon>
        <taxon>Fungi incertae sedis</taxon>
        <taxon>Mucoromycota</taxon>
        <taxon>Mortierellomycotina</taxon>
        <taxon>Mortierellomycetes</taxon>
        <taxon>Mortierellales</taxon>
        <taxon>Mortierellaceae</taxon>
        <taxon>Lobosporangium</taxon>
    </lineage>
</organism>
<sequence length="413" mass="46079">MHIMDPLRTVAGFTTRHVLLSANQLNLCSKSRRLIWCHRNLYATKAMHEKAYRRTRFAPRAVYQPTTPVTWIISEGSVSADKESIALAEALGLPWAIKRLQWIPTPFKKLLMGLSSCSDKLPWFMEGDALAAPYPSFVIGSGAKAFPAGLGLMKDQKNYFRINSTLNTITQRSLDVAKRKAFELELIPKSFFNQGNRNGLTRQPIVTILIGGPNEDCSHNTERLISRLSRLLDVQGSRVLLSFSQRTADNTKVAVKKLESHIQDENRLYVQDTIGFINDHNPYEAMLALADKIVVTADSVAMTNEALATGKPVYILGGELARGKLKITMRPARSGLRRVPVLSGNEPNIVSNITTNDTADPLSYPGDHPPWNHKLLADQGTEEVKRLAQRLKIIRDCRISGRRIPEEIANSTC</sequence>
<gene>
    <name evidence="1" type="ORF">BCR41DRAFT_356863</name>
</gene>
<dbReference type="InParanoid" id="A0A1Y2GIH2"/>
<accession>A0A1Y2GIH2</accession>
<dbReference type="SUPFAM" id="SSF53756">
    <property type="entry name" value="UDP-Glycosyltransferase/glycogen phosphorylase"/>
    <property type="match status" value="1"/>
</dbReference>
<dbReference type="Pfam" id="PF06258">
    <property type="entry name" value="Mito_fiss_Elm1"/>
    <property type="match status" value="1"/>
</dbReference>
<protein>
    <submittedName>
        <fullName evidence="1">Mitochondrial fission ELM1-domain-containing protein</fullName>
    </submittedName>
</protein>
<dbReference type="PANTHER" id="PTHR33986">
    <property type="entry name" value="OS02G0535700 PROTEIN"/>
    <property type="match status" value="1"/>
</dbReference>